<dbReference type="PANTHER" id="PTHR11516:SF60">
    <property type="entry name" value="PYRUVATE DEHYDROGENASE E1 COMPONENT SUBUNIT ALPHA"/>
    <property type="match status" value="1"/>
</dbReference>
<comment type="function">
    <text evidence="8">The pyruvate dehydrogenase complex catalyzes the overall conversion of pyruvate to acetyl-CoA and CO(2).</text>
</comment>
<keyword evidence="7 8" id="KW-0670">Pyruvate</keyword>
<comment type="caution">
    <text evidence="11">The sequence shown here is derived from an EMBL/GenBank/DDBJ whole genome shotgun (WGS) entry which is preliminary data.</text>
</comment>
<evidence type="ECO:0000313" key="12">
    <source>
        <dbReference type="Proteomes" id="UP000741360"/>
    </source>
</evidence>
<dbReference type="NCBIfam" id="TIGR03182">
    <property type="entry name" value="PDH_E1_alph_y"/>
    <property type="match status" value="1"/>
</dbReference>
<accession>A0A932GMW8</accession>
<evidence type="ECO:0000256" key="7">
    <source>
        <dbReference type="ARBA" id="ARBA00023317"/>
    </source>
</evidence>
<evidence type="ECO:0000256" key="2">
    <source>
        <dbReference type="ARBA" id="ARBA00011870"/>
    </source>
</evidence>
<dbReference type="InterPro" id="IPR001017">
    <property type="entry name" value="DH_E1"/>
</dbReference>
<organism evidence="11 12">
    <name type="scientific">Tectimicrobiota bacterium</name>
    <dbReference type="NCBI Taxonomy" id="2528274"/>
    <lineage>
        <taxon>Bacteria</taxon>
        <taxon>Pseudomonadati</taxon>
        <taxon>Nitrospinota/Tectimicrobiota group</taxon>
        <taxon>Candidatus Tectimicrobiota</taxon>
    </lineage>
</organism>
<comment type="cofactor">
    <cofactor evidence="1 8">
        <name>thiamine diphosphate</name>
        <dbReference type="ChEBI" id="CHEBI:58937"/>
    </cofactor>
</comment>
<evidence type="ECO:0000256" key="6">
    <source>
        <dbReference type="ARBA" id="ARBA00023052"/>
    </source>
</evidence>
<proteinExistence type="predicted"/>
<dbReference type="GO" id="GO:0004739">
    <property type="term" value="F:pyruvate dehydrogenase (acetyl-transferring) activity"/>
    <property type="evidence" value="ECO:0007669"/>
    <property type="project" value="UniProtKB-UniRule"/>
</dbReference>
<dbReference type="Gene3D" id="3.40.50.970">
    <property type="match status" value="1"/>
</dbReference>
<dbReference type="FunFam" id="3.40.50.970:FF:000013">
    <property type="entry name" value="Pyruvate dehydrogenase E1 component subunit alpha"/>
    <property type="match status" value="1"/>
</dbReference>
<feature type="domain" description="Dehydrogenase E1 component" evidence="10">
    <location>
        <begin position="20"/>
        <end position="315"/>
    </location>
</feature>
<evidence type="ECO:0000256" key="9">
    <source>
        <dbReference type="SAM" id="MobiDB-lite"/>
    </source>
</evidence>
<feature type="region of interest" description="Disordered" evidence="9">
    <location>
        <begin position="305"/>
        <end position="327"/>
    </location>
</feature>
<dbReference type="AlphaFoldDB" id="A0A932GMW8"/>
<protein>
    <recommendedName>
        <fullName evidence="4 8">Pyruvate dehydrogenase E1 component subunit alpha</fullName>
        <ecNumber evidence="3 8">1.2.4.1</ecNumber>
    </recommendedName>
</protein>
<dbReference type="SUPFAM" id="SSF52518">
    <property type="entry name" value="Thiamin diphosphate-binding fold (THDP-binding)"/>
    <property type="match status" value="1"/>
</dbReference>
<dbReference type="EMBL" id="JACPSX010000040">
    <property type="protein sequence ID" value="MBI3013921.1"/>
    <property type="molecule type" value="Genomic_DNA"/>
</dbReference>
<evidence type="ECO:0000256" key="4">
    <source>
        <dbReference type="ARBA" id="ARBA00014159"/>
    </source>
</evidence>
<evidence type="ECO:0000256" key="5">
    <source>
        <dbReference type="ARBA" id="ARBA00023002"/>
    </source>
</evidence>
<dbReference type="CDD" id="cd02000">
    <property type="entry name" value="TPP_E1_PDC_ADC_BCADC"/>
    <property type="match status" value="1"/>
</dbReference>
<evidence type="ECO:0000256" key="8">
    <source>
        <dbReference type="RuleBase" id="RU361139"/>
    </source>
</evidence>
<dbReference type="InterPro" id="IPR017597">
    <property type="entry name" value="Pyrv_DH_E1_asu_subgrp-y"/>
</dbReference>
<dbReference type="Pfam" id="PF00676">
    <property type="entry name" value="E1_dh"/>
    <property type="match status" value="1"/>
</dbReference>
<comment type="subunit">
    <text evidence="2 8">Heterodimer of an alpha and a beta chain.</text>
</comment>
<keyword evidence="6 8" id="KW-0786">Thiamine pyrophosphate</keyword>
<evidence type="ECO:0000313" key="11">
    <source>
        <dbReference type="EMBL" id="MBI3013921.1"/>
    </source>
</evidence>
<dbReference type="EC" id="1.2.4.1" evidence="3 8"/>
<dbReference type="GO" id="GO:0006086">
    <property type="term" value="P:pyruvate decarboxylation to acetyl-CoA"/>
    <property type="evidence" value="ECO:0007669"/>
    <property type="project" value="InterPro"/>
</dbReference>
<gene>
    <name evidence="8 11" type="primary">pdhA</name>
    <name evidence="11" type="ORF">HYY65_02385</name>
</gene>
<dbReference type="InterPro" id="IPR050642">
    <property type="entry name" value="PDH_E1_Alpha_Subunit"/>
</dbReference>
<evidence type="ECO:0000256" key="1">
    <source>
        <dbReference type="ARBA" id="ARBA00001964"/>
    </source>
</evidence>
<name>A0A932GMW8_UNCTE</name>
<dbReference type="Proteomes" id="UP000741360">
    <property type="component" value="Unassembled WGS sequence"/>
</dbReference>
<keyword evidence="5 8" id="KW-0560">Oxidoreductase</keyword>
<sequence>MEKHLLADLEKNELVDLYFQMLVIRRLEEKAAEMYSLGKIGGFLHLYIGQEAVAVGAISVLRPDDYIIASYRDHGHAIARGCDPKAVMAELFGKPTGVSKGKGGSMHMFDARRNFMGGHAIVGGHLPVAAGIGYGIRYKKGDQVILCFFGEGASNIGAFHESLNVAALWKLPVVFICENNKYGMGTPLSRASASRTIAEKACAYDMPYEQVDGMDVITVRENVEEAVKRARQDGTPTLLEALTYRFRGHSMSDPARYRTRQEVEEQRERDPILLYRQKLEAEGVLEGSEIKELDAKAKRIAQEAAEFAENTPDPPLESLFEDVYASE</sequence>
<dbReference type="InterPro" id="IPR029061">
    <property type="entry name" value="THDP-binding"/>
</dbReference>
<evidence type="ECO:0000256" key="3">
    <source>
        <dbReference type="ARBA" id="ARBA00012281"/>
    </source>
</evidence>
<dbReference type="PANTHER" id="PTHR11516">
    <property type="entry name" value="PYRUVATE DEHYDROGENASE E1 COMPONENT, ALPHA SUBUNIT BACTERIAL AND ORGANELLAR"/>
    <property type="match status" value="1"/>
</dbReference>
<comment type="catalytic activity">
    <reaction evidence="8">
        <text>N(6)-[(R)-lipoyl]-L-lysyl-[protein] + pyruvate + H(+) = N(6)-[(R)-S(8)-acetyldihydrolipoyl]-L-lysyl-[protein] + CO2</text>
        <dbReference type="Rhea" id="RHEA:19189"/>
        <dbReference type="Rhea" id="RHEA-COMP:10474"/>
        <dbReference type="Rhea" id="RHEA-COMP:10478"/>
        <dbReference type="ChEBI" id="CHEBI:15361"/>
        <dbReference type="ChEBI" id="CHEBI:15378"/>
        <dbReference type="ChEBI" id="CHEBI:16526"/>
        <dbReference type="ChEBI" id="CHEBI:83099"/>
        <dbReference type="ChEBI" id="CHEBI:83111"/>
        <dbReference type="EC" id="1.2.4.1"/>
    </reaction>
</comment>
<reference evidence="11" key="1">
    <citation type="submission" date="2020-07" db="EMBL/GenBank/DDBJ databases">
        <title>Huge and variable diversity of episymbiotic CPR bacteria and DPANN archaea in groundwater ecosystems.</title>
        <authorList>
            <person name="He C.Y."/>
            <person name="Keren R."/>
            <person name="Whittaker M."/>
            <person name="Farag I.F."/>
            <person name="Doudna J."/>
            <person name="Cate J.H.D."/>
            <person name="Banfield J.F."/>
        </authorList>
    </citation>
    <scope>NUCLEOTIDE SEQUENCE</scope>
    <source>
        <strain evidence="11">NC_groundwater_717_Ag_S-0.2um_59_8</strain>
    </source>
</reference>
<evidence type="ECO:0000259" key="10">
    <source>
        <dbReference type="Pfam" id="PF00676"/>
    </source>
</evidence>